<keyword evidence="2" id="KW-1133">Transmembrane helix</keyword>
<organism evidence="4 5">
    <name type="scientific">Nitrosomonas oligotropha</name>
    <dbReference type="NCBI Taxonomy" id="42354"/>
    <lineage>
        <taxon>Bacteria</taxon>
        <taxon>Pseudomonadati</taxon>
        <taxon>Pseudomonadota</taxon>
        <taxon>Betaproteobacteria</taxon>
        <taxon>Nitrosomonadales</taxon>
        <taxon>Nitrosomonadaceae</taxon>
        <taxon>Nitrosomonas</taxon>
    </lineage>
</organism>
<keyword evidence="2" id="KW-0812">Transmembrane</keyword>
<dbReference type="Pfam" id="PF07007">
    <property type="entry name" value="LprI"/>
    <property type="match status" value="1"/>
</dbReference>
<feature type="coiled-coil region" evidence="1">
    <location>
        <begin position="68"/>
        <end position="95"/>
    </location>
</feature>
<feature type="domain" description="Lysozyme inhibitor LprI-like N-terminal" evidence="3">
    <location>
        <begin position="69"/>
        <end position="134"/>
    </location>
</feature>
<evidence type="ECO:0000256" key="1">
    <source>
        <dbReference type="SAM" id="Coils"/>
    </source>
</evidence>
<reference evidence="4 5" key="1">
    <citation type="submission" date="2018-09" db="EMBL/GenBank/DDBJ databases">
        <title>Metagenome Assembled Genomes from an Advanced Water Purification Facility.</title>
        <authorList>
            <person name="Stamps B.W."/>
            <person name="Spear J.R."/>
        </authorList>
    </citation>
    <scope>NUCLEOTIDE SEQUENCE [LARGE SCALE GENOMIC DNA]</scope>
    <source>
        <strain evidence="4">Bin_54_1</strain>
    </source>
</reference>
<keyword evidence="1" id="KW-0175">Coiled coil</keyword>
<name>A0A5C7VXB5_9PROT</name>
<dbReference type="EMBL" id="SSFX01000039">
    <property type="protein sequence ID" value="TXI29145.1"/>
    <property type="molecule type" value="Genomic_DNA"/>
</dbReference>
<protein>
    <submittedName>
        <fullName evidence="4">DUF1311 domain-containing protein</fullName>
    </submittedName>
</protein>
<dbReference type="InterPro" id="IPR009739">
    <property type="entry name" value="LprI-like_N"/>
</dbReference>
<dbReference type="Proteomes" id="UP000321055">
    <property type="component" value="Unassembled WGS sequence"/>
</dbReference>
<evidence type="ECO:0000313" key="5">
    <source>
        <dbReference type="Proteomes" id="UP000321055"/>
    </source>
</evidence>
<comment type="caution">
    <text evidence="4">The sequence shown here is derived from an EMBL/GenBank/DDBJ whole genome shotgun (WGS) entry which is preliminary data.</text>
</comment>
<gene>
    <name evidence="4" type="ORF">E6Q60_05750</name>
</gene>
<evidence type="ECO:0000256" key="2">
    <source>
        <dbReference type="SAM" id="Phobius"/>
    </source>
</evidence>
<accession>A0A5C7VXB5</accession>
<proteinExistence type="predicted"/>
<evidence type="ECO:0000313" key="4">
    <source>
        <dbReference type="EMBL" id="TXI29145.1"/>
    </source>
</evidence>
<feature type="transmembrane region" description="Helical" evidence="2">
    <location>
        <begin position="41"/>
        <end position="63"/>
    </location>
</feature>
<dbReference type="Gene3D" id="1.20.1270.180">
    <property type="match status" value="1"/>
</dbReference>
<evidence type="ECO:0000259" key="3">
    <source>
        <dbReference type="Pfam" id="PF07007"/>
    </source>
</evidence>
<dbReference type="AlphaFoldDB" id="A0A5C7VXB5"/>
<keyword evidence="2" id="KW-0472">Membrane</keyword>
<sequence>MKQSIFCIELCLCYIYKKSIQVPKQFTCDTKMEEIKMQRTAYKYLLVFLFGSIGLSLSSLTYAQNPEMERYQAALIELKNTQKQLMEKLTDEDKENFITSQRHWNRFKNSDCLNLGVNPLYCLESRTKERTQHLKDFLKNLSTEKST</sequence>